<evidence type="ECO:0000256" key="2">
    <source>
        <dbReference type="SAM" id="SignalP"/>
    </source>
</evidence>
<feature type="compositionally biased region" description="Gly residues" evidence="1">
    <location>
        <begin position="50"/>
        <end position="84"/>
    </location>
</feature>
<feature type="compositionally biased region" description="Low complexity" evidence="1">
    <location>
        <begin position="85"/>
        <end position="95"/>
    </location>
</feature>
<sequence>MVKLPRIIAVSLLGLASATAMPLIPVSGDSGSSSNAYADNGVVLIPGTGSDDGGGTGGGSTDGTGNGGGGDTGSGGTQDTGSGGTESSASSSSDGAGTGGGASGGGGE</sequence>
<reference evidence="3" key="1">
    <citation type="submission" date="2023-08" db="EMBL/GenBank/DDBJ databases">
        <title>Complete genome sequence of Sinorhizobium chiapanecum ITTG S70 isolated from Acaciella angustissima nodules in Chiapas-Mexico.</title>
        <authorList>
            <person name="Rincon-Rosales R."/>
            <person name="Rogel M.A."/>
            <person name="Rincon-Medina C.I."/>
            <person name="Guerrero G."/>
            <person name="Manzano-Gomez L.A."/>
            <person name="Lopez-Lopez A."/>
            <person name="Rincon Molina F.A."/>
            <person name="Martinez-Romero E."/>
        </authorList>
    </citation>
    <scope>NUCLEOTIDE SEQUENCE</scope>
    <source>
        <strain evidence="3">ITTG S70</strain>
        <plasmid evidence="3">pSchITTGS70d</plasmid>
    </source>
</reference>
<protein>
    <submittedName>
        <fullName evidence="3">Uncharacterized protein</fullName>
    </submittedName>
</protein>
<dbReference type="EMBL" id="CP133152">
    <property type="protein sequence ID" value="WVT07635.1"/>
    <property type="molecule type" value="Genomic_DNA"/>
</dbReference>
<proteinExistence type="predicted"/>
<feature type="compositionally biased region" description="Gly residues" evidence="1">
    <location>
        <begin position="96"/>
        <end position="108"/>
    </location>
</feature>
<evidence type="ECO:0000313" key="3">
    <source>
        <dbReference type="EMBL" id="WVT07635.1"/>
    </source>
</evidence>
<keyword evidence="2" id="KW-0732">Signal</keyword>
<gene>
    <name evidence="3" type="ORF">RB548_26035</name>
</gene>
<feature type="chain" id="PRO_5045624338" evidence="2">
    <location>
        <begin position="23"/>
        <end position="108"/>
    </location>
</feature>
<name>A0ABZ2BM02_9HYPH</name>
<feature type="signal peptide" evidence="2">
    <location>
        <begin position="1"/>
        <end position="22"/>
    </location>
</feature>
<dbReference type="RefSeq" id="WP_331376652.1">
    <property type="nucleotide sequence ID" value="NZ_CP133152.1"/>
</dbReference>
<evidence type="ECO:0000313" key="4">
    <source>
        <dbReference type="Proteomes" id="UP001432360"/>
    </source>
</evidence>
<organism evidence="3 4">
    <name type="scientific">Sinorhizobium chiapasense</name>
    <dbReference type="NCBI Taxonomy" id="501572"/>
    <lineage>
        <taxon>Bacteria</taxon>
        <taxon>Pseudomonadati</taxon>
        <taxon>Pseudomonadota</taxon>
        <taxon>Alphaproteobacteria</taxon>
        <taxon>Hyphomicrobiales</taxon>
        <taxon>Rhizobiaceae</taxon>
        <taxon>Sinorhizobium/Ensifer group</taxon>
        <taxon>Sinorhizobium</taxon>
    </lineage>
</organism>
<feature type="region of interest" description="Disordered" evidence="1">
    <location>
        <begin position="23"/>
        <end position="108"/>
    </location>
</feature>
<dbReference type="Proteomes" id="UP001432360">
    <property type="component" value="Plasmid pSchITTGS70d"/>
</dbReference>
<evidence type="ECO:0000256" key="1">
    <source>
        <dbReference type="SAM" id="MobiDB-lite"/>
    </source>
</evidence>
<geneLocation type="plasmid" evidence="3 4">
    <name>pSchITTGS70d</name>
</geneLocation>
<accession>A0ABZ2BM02</accession>
<keyword evidence="3" id="KW-0614">Plasmid</keyword>
<keyword evidence="4" id="KW-1185">Reference proteome</keyword>